<dbReference type="KEGG" id="dan:6500720"/>
<evidence type="ECO:0000256" key="1">
    <source>
        <dbReference type="SAM" id="MobiDB-lite"/>
    </source>
</evidence>
<evidence type="ECO:0000259" key="2">
    <source>
        <dbReference type="Pfam" id="PF16012"/>
    </source>
</evidence>
<dbReference type="AlphaFoldDB" id="B3M2M9"/>
<organism evidence="3 5">
    <name type="scientific">Drosophila ananassae</name>
    <name type="common">Fruit fly</name>
    <dbReference type="NCBI Taxonomy" id="7217"/>
    <lineage>
        <taxon>Eukaryota</taxon>
        <taxon>Metazoa</taxon>
        <taxon>Ecdysozoa</taxon>
        <taxon>Arthropoda</taxon>
        <taxon>Hexapoda</taxon>
        <taxon>Insecta</taxon>
        <taxon>Pterygota</taxon>
        <taxon>Neoptera</taxon>
        <taxon>Endopterygota</taxon>
        <taxon>Diptera</taxon>
        <taxon>Brachycera</taxon>
        <taxon>Muscomorpha</taxon>
        <taxon>Ephydroidea</taxon>
        <taxon>Drosophilidae</taxon>
        <taxon>Drosophila</taxon>
        <taxon>Sophophora</taxon>
    </lineage>
</organism>
<protein>
    <submittedName>
        <fullName evidence="3">Uncharacterized protein, isoform A</fullName>
    </submittedName>
    <submittedName>
        <fullName evidence="4">Uncharacterized protein, isoform B</fullName>
    </submittedName>
</protein>
<evidence type="ECO:0000313" key="3">
    <source>
        <dbReference type="EMBL" id="EDV42350.1"/>
    </source>
</evidence>
<feature type="domain" description="DUF4780" evidence="2">
    <location>
        <begin position="238"/>
        <end position="422"/>
    </location>
</feature>
<name>B3M2M9_DROAN</name>
<dbReference type="Pfam" id="PF16012">
    <property type="entry name" value="DUF4780"/>
    <property type="match status" value="1"/>
</dbReference>
<proteinExistence type="predicted"/>
<evidence type="ECO:0000313" key="4">
    <source>
        <dbReference type="EMBL" id="KPU79678.1"/>
    </source>
</evidence>
<gene>
    <name evidence="3" type="primary">Dana\GF17939</name>
    <name evidence="3" type="synonym">dana_GLEANR_19201</name>
    <name evidence="3" type="ORF">GF17939</name>
</gene>
<reference evidence="3" key="2">
    <citation type="journal article" date="2008" name="Bioinformatics">
        <title>Assembly reconciliation.</title>
        <authorList>
            <person name="Zimin A.V."/>
            <person name="Smith D.R."/>
            <person name="Sutton G."/>
            <person name="Yorke J.A."/>
        </authorList>
    </citation>
    <scope>NUCLEOTIDE SEQUENCE</scope>
    <source>
        <strain evidence="3">TSC#14024-0371.13</strain>
    </source>
</reference>
<dbReference type="OrthoDB" id="8040656at2759"/>
<sequence>MFVELIFESNSSAEMKGLILELQPFETVWNFKAAIQRMTEVSAEHLDLWNSSGKKIKNSELMSELLSAKSSLRLTHHGQPAAAVSLYSCIEPGTPFAHRAMRFSLERTESSSETVSESSVSYSMSYQSSTTRRGVHNKSIKSATLTHITSRRAKAGMPFKMPKGKGFEAFNLLTRRKSQPKIEIKDDEEDEEEKEVEPDEESEESEECASSQCPDRRLVCCNTVKCGKPDTRPPYATTLPEDRRYAMMITNDDPAASNVNIRAIMDHLFSLFIGCCVADLSFYDCVPMARYDCVLMIVAKDEYTADWLANAITGVCPPHSCLPFIQFFGLVRAHFVLPLVVPEKMLCSIFELFEHQNCGLVTYRWAVIGRYLLDPCATDNPSKAVSSLNENQEIDLFIDEASRDFILEQCSKIKYCFWHLLFTFP</sequence>
<evidence type="ECO:0000313" key="5">
    <source>
        <dbReference type="Proteomes" id="UP000007801"/>
    </source>
</evidence>
<feature type="region of interest" description="Disordered" evidence="1">
    <location>
        <begin position="178"/>
        <end position="209"/>
    </location>
</feature>
<reference evidence="3" key="3">
    <citation type="submission" date="2015-10" db="EMBL/GenBank/DDBJ databases">
        <authorList>
            <consortium name="FlyBase"/>
        </authorList>
    </citation>
    <scope>NUCLEOTIDE SEQUENCE</scope>
    <source>
        <strain evidence="3">TSC#14024-0371.13</strain>
    </source>
</reference>
<dbReference type="HOGENOM" id="CLU_646018_0_0_1"/>
<dbReference type="EMBL" id="CH902617">
    <property type="protein sequence ID" value="EDV42350.1"/>
    <property type="molecule type" value="Genomic_DNA"/>
</dbReference>
<dbReference type="InterPro" id="IPR031961">
    <property type="entry name" value="DUF4780"/>
</dbReference>
<dbReference type="GeneID" id="6500720"/>
<feature type="compositionally biased region" description="Acidic residues" evidence="1">
    <location>
        <begin position="185"/>
        <end position="207"/>
    </location>
</feature>
<reference evidence="3 5" key="1">
    <citation type="journal article" date="2007" name="Nature">
        <title>Evolution of genes and genomes on the Drosophila phylogeny.</title>
        <authorList>
            <consortium name="Drosophila 12 Genomes Consortium"/>
            <person name="Clark A.G."/>
            <person name="Eisen M.B."/>
            <person name="Smith D.R."/>
            <person name="Bergman C.M."/>
            <person name="Oliver B."/>
            <person name="Markow T.A."/>
            <person name="Kaufman T.C."/>
            <person name="Kellis M."/>
            <person name="Gelbart W."/>
            <person name="Iyer V.N."/>
            <person name="Pollard D.A."/>
            <person name="Sackton T.B."/>
            <person name="Larracuente A.M."/>
            <person name="Singh N.D."/>
            <person name="Abad J.P."/>
            <person name="Abt D.N."/>
            <person name="Adryan B."/>
            <person name="Aguade M."/>
            <person name="Akashi H."/>
            <person name="Anderson W.W."/>
            <person name="Aquadro C.F."/>
            <person name="Ardell D.H."/>
            <person name="Arguello R."/>
            <person name="Artieri C.G."/>
            <person name="Barbash D.A."/>
            <person name="Barker D."/>
            <person name="Barsanti P."/>
            <person name="Batterham P."/>
            <person name="Batzoglou S."/>
            <person name="Begun D."/>
            <person name="Bhutkar A."/>
            <person name="Blanco E."/>
            <person name="Bosak S.A."/>
            <person name="Bradley R.K."/>
            <person name="Brand A.D."/>
            <person name="Brent M.R."/>
            <person name="Brooks A.N."/>
            <person name="Brown R.H."/>
            <person name="Butlin R.K."/>
            <person name="Caggese C."/>
            <person name="Calvi B.R."/>
            <person name="Bernardo de Carvalho A."/>
            <person name="Caspi A."/>
            <person name="Castrezana S."/>
            <person name="Celniker S.E."/>
            <person name="Chang J.L."/>
            <person name="Chapple C."/>
            <person name="Chatterji S."/>
            <person name="Chinwalla A."/>
            <person name="Civetta A."/>
            <person name="Clifton S.W."/>
            <person name="Comeron J.M."/>
            <person name="Costello J.C."/>
            <person name="Coyne J.A."/>
            <person name="Daub J."/>
            <person name="David R.G."/>
            <person name="Delcher A.L."/>
            <person name="Delehaunty K."/>
            <person name="Do C.B."/>
            <person name="Ebling H."/>
            <person name="Edwards K."/>
            <person name="Eickbush T."/>
            <person name="Evans J.D."/>
            <person name="Filipski A."/>
            <person name="Findeiss S."/>
            <person name="Freyhult E."/>
            <person name="Fulton L."/>
            <person name="Fulton R."/>
            <person name="Garcia A.C."/>
            <person name="Gardiner A."/>
            <person name="Garfield D.A."/>
            <person name="Garvin B.E."/>
            <person name="Gibson G."/>
            <person name="Gilbert D."/>
            <person name="Gnerre S."/>
            <person name="Godfrey J."/>
            <person name="Good R."/>
            <person name="Gotea V."/>
            <person name="Gravely B."/>
            <person name="Greenberg A.J."/>
            <person name="Griffiths-Jones S."/>
            <person name="Gross S."/>
            <person name="Guigo R."/>
            <person name="Gustafson E.A."/>
            <person name="Haerty W."/>
            <person name="Hahn M.W."/>
            <person name="Halligan D.L."/>
            <person name="Halpern A.L."/>
            <person name="Halter G.M."/>
            <person name="Han M.V."/>
            <person name="Heger A."/>
            <person name="Hillier L."/>
            <person name="Hinrichs A.S."/>
            <person name="Holmes I."/>
            <person name="Hoskins R.A."/>
            <person name="Hubisz M.J."/>
            <person name="Hultmark D."/>
            <person name="Huntley M.A."/>
            <person name="Jaffe D.B."/>
            <person name="Jagadeeshan S."/>
            <person name="Jeck W.R."/>
            <person name="Johnson J."/>
            <person name="Jones C.D."/>
            <person name="Jordan W.C."/>
            <person name="Karpen G.H."/>
            <person name="Kataoka E."/>
            <person name="Keightley P.D."/>
            <person name="Kheradpour P."/>
            <person name="Kirkness E.F."/>
            <person name="Koerich L.B."/>
            <person name="Kristiansen K."/>
            <person name="Kudrna D."/>
            <person name="Kulathinal R.J."/>
            <person name="Kumar S."/>
            <person name="Kwok R."/>
            <person name="Lander E."/>
            <person name="Langley C.H."/>
            <person name="Lapoint R."/>
            <person name="Lazzaro B.P."/>
            <person name="Lee S.J."/>
            <person name="Levesque L."/>
            <person name="Li R."/>
            <person name="Lin C.F."/>
            <person name="Lin M.F."/>
            <person name="Lindblad-Toh K."/>
            <person name="Llopart A."/>
            <person name="Long M."/>
            <person name="Low L."/>
            <person name="Lozovsky E."/>
            <person name="Lu J."/>
            <person name="Luo M."/>
            <person name="Machado C.A."/>
            <person name="Makalowski W."/>
            <person name="Marzo M."/>
            <person name="Matsuda M."/>
            <person name="Matzkin L."/>
            <person name="McAllister B."/>
            <person name="McBride C.S."/>
            <person name="McKernan B."/>
            <person name="McKernan K."/>
            <person name="Mendez-Lago M."/>
            <person name="Minx P."/>
            <person name="Mollenhauer M.U."/>
            <person name="Montooth K."/>
            <person name="Mount S.M."/>
            <person name="Mu X."/>
            <person name="Myers E."/>
            <person name="Negre B."/>
            <person name="Newfeld S."/>
            <person name="Nielsen R."/>
            <person name="Noor M.A."/>
            <person name="O'Grady P."/>
            <person name="Pachter L."/>
            <person name="Papaceit M."/>
            <person name="Parisi M.J."/>
            <person name="Parisi M."/>
            <person name="Parts L."/>
            <person name="Pedersen J.S."/>
            <person name="Pesole G."/>
            <person name="Phillippy A.M."/>
            <person name="Ponting C.P."/>
            <person name="Pop M."/>
            <person name="Porcelli D."/>
            <person name="Powell J.R."/>
            <person name="Prohaska S."/>
            <person name="Pruitt K."/>
            <person name="Puig M."/>
            <person name="Quesneville H."/>
            <person name="Ram K.R."/>
            <person name="Rand D."/>
            <person name="Rasmussen M.D."/>
            <person name="Reed L.K."/>
            <person name="Reenan R."/>
            <person name="Reily A."/>
            <person name="Remington K.A."/>
            <person name="Rieger T.T."/>
            <person name="Ritchie M.G."/>
            <person name="Robin C."/>
            <person name="Rogers Y.H."/>
            <person name="Rohde C."/>
            <person name="Rozas J."/>
            <person name="Rubenfield M.J."/>
            <person name="Ruiz A."/>
            <person name="Russo S."/>
            <person name="Salzberg S.L."/>
            <person name="Sanchez-Gracia A."/>
            <person name="Saranga D.J."/>
            <person name="Sato H."/>
            <person name="Schaeffer S.W."/>
            <person name="Schatz M.C."/>
            <person name="Schlenke T."/>
            <person name="Schwartz R."/>
            <person name="Segarra C."/>
            <person name="Singh R.S."/>
            <person name="Sirot L."/>
            <person name="Sirota M."/>
            <person name="Sisneros N.B."/>
            <person name="Smith C.D."/>
            <person name="Smith T.F."/>
            <person name="Spieth J."/>
            <person name="Stage D.E."/>
            <person name="Stark A."/>
            <person name="Stephan W."/>
            <person name="Strausberg R.L."/>
            <person name="Strempel S."/>
            <person name="Sturgill D."/>
            <person name="Sutton G."/>
            <person name="Sutton G.G."/>
            <person name="Tao W."/>
            <person name="Teichmann S."/>
            <person name="Tobari Y.N."/>
            <person name="Tomimura Y."/>
            <person name="Tsolas J.M."/>
            <person name="Valente V.L."/>
            <person name="Venter E."/>
            <person name="Venter J.C."/>
            <person name="Vicario S."/>
            <person name="Vieira F.G."/>
            <person name="Vilella A.J."/>
            <person name="Villasante A."/>
            <person name="Walenz B."/>
            <person name="Wang J."/>
            <person name="Wasserman M."/>
            <person name="Watts T."/>
            <person name="Wilson D."/>
            <person name="Wilson R.K."/>
            <person name="Wing R.A."/>
            <person name="Wolfner M.F."/>
            <person name="Wong A."/>
            <person name="Wong G.K."/>
            <person name="Wu C.I."/>
            <person name="Wu G."/>
            <person name="Yamamoto D."/>
            <person name="Yang H.P."/>
            <person name="Yang S.P."/>
            <person name="Yorke J.A."/>
            <person name="Yoshida K."/>
            <person name="Zdobnov E."/>
            <person name="Zhang P."/>
            <person name="Zhang Y."/>
            <person name="Zimin A.V."/>
            <person name="Baldwin J."/>
            <person name="Abdouelleil A."/>
            <person name="Abdulkadir J."/>
            <person name="Abebe A."/>
            <person name="Abera B."/>
            <person name="Abreu J."/>
            <person name="Acer S.C."/>
            <person name="Aftuck L."/>
            <person name="Alexander A."/>
            <person name="An P."/>
            <person name="Anderson E."/>
            <person name="Anderson S."/>
            <person name="Arachi H."/>
            <person name="Azer M."/>
            <person name="Bachantsang P."/>
            <person name="Barry A."/>
            <person name="Bayul T."/>
            <person name="Berlin A."/>
            <person name="Bessette D."/>
            <person name="Bloom T."/>
            <person name="Blye J."/>
            <person name="Boguslavskiy L."/>
            <person name="Bonnet C."/>
            <person name="Boukhgalter B."/>
            <person name="Bourzgui I."/>
            <person name="Brown A."/>
            <person name="Cahill P."/>
            <person name="Channer S."/>
            <person name="Cheshatsang Y."/>
            <person name="Chuda L."/>
            <person name="Citroen M."/>
            <person name="Collymore A."/>
            <person name="Cooke P."/>
            <person name="Costello M."/>
            <person name="D'Aco K."/>
            <person name="Daza R."/>
            <person name="De Haan G."/>
            <person name="DeGray S."/>
            <person name="DeMaso C."/>
            <person name="Dhargay N."/>
            <person name="Dooley K."/>
            <person name="Dooley E."/>
            <person name="Doricent M."/>
            <person name="Dorje P."/>
            <person name="Dorjee K."/>
            <person name="Dupes A."/>
            <person name="Elong R."/>
            <person name="Falk J."/>
            <person name="Farina A."/>
            <person name="Faro S."/>
            <person name="Ferguson D."/>
            <person name="Fisher S."/>
            <person name="Foley C.D."/>
            <person name="Franke A."/>
            <person name="Friedrich D."/>
            <person name="Gadbois L."/>
            <person name="Gearin G."/>
            <person name="Gearin C.R."/>
            <person name="Giannoukos G."/>
            <person name="Goode T."/>
            <person name="Graham J."/>
            <person name="Grandbois E."/>
            <person name="Grewal S."/>
            <person name="Gyaltsen K."/>
            <person name="Hafez N."/>
            <person name="Hagos B."/>
            <person name="Hall J."/>
            <person name="Henson C."/>
            <person name="Hollinger A."/>
            <person name="Honan T."/>
            <person name="Huard M.D."/>
            <person name="Hughes L."/>
            <person name="Hurhula B."/>
            <person name="Husby M.E."/>
            <person name="Kamat A."/>
            <person name="Kanga B."/>
            <person name="Kashin S."/>
            <person name="Khazanovich D."/>
            <person name="Kisner P."/>
            <person name="Lance K."/>
            <person name="Lara M."/>
            <person name="Lee W."/>
            <person name="Lennon N."/>
            <person name="Letendre F."/>
            <person name="LeVine R."/>
            <person name="Lipovsky A."/>
            <person name="Liu X."/>
            <person name="Liu J."/>
            <person name="Liu S."/>
            <person name="Lokyitsang T."/>
            <person name="Lokyitsang Y."/>
            <person name="Lubonja R."/>
            <person name="Lui A."/>
            <person name="MacDonald P."/>
            <person name="Magnisalis V."/>
            <person name="Maru K."/>
            <person name="Matthews C."/>
            <person name="McCusker W."/>
            <person name="McDonough S."/>
            <person name="Mehta T."/>
            <person name="Meldrim J."/>
            <person name="Meneus L."/>
            <person name="Mihai O."/>
            <person name="Mihalev A."/>
            <person name="Mihova T."/>
            <person name="Mittelman R."/>
            <person name="Mlenga V."/>
            <person name="Montmayeur A."/>
            <person name="Mulrain L."/>
            <person name="Navidi A."/>
            <person name="Naylor J."/>
            <person name="Negash T."/>
            <person name="Nguyen T."/>
            <person name="Nguyen N."/>
            <person name="Nicol R."/>
            <person name="Norbu C."/>
            <person name="Norbu N."/>
            <person name="Novod N."/>
            <person name="O'Neill B."/>
            <person name="Osman S."/>
            <person name="Markiewicz E."/>
            <person name="Oyono O.L."/>
            <person name="Patti C."/>
            <person name="Phunkhang P."/>
            <person name="Pierre F."/>
            <person name="Priest M."/>
            <person name="Raghuraman S."/>
            <person name="Rege F."/>
            <person name="Reyes R."/>
            <person name="Rise C."/>
            <person name="Rogov P."/>
            <person name="Ross K."/>
            <person name="Ryan E."/>
            <person name="Settipalli S."/>
            <person name="Shea T."/>
            <person name="Sherpa N."/>
            <person name="Shi L."/>
            <person name="Shih D."/>
            <person name="Sparrow T."/>
            <person name="Spaulding J."/>
            <person name="Stalker J."/>
            <person name="Stange-Thomann N."/>
            <person name="Stavropoulos S."/>
            <person name="Stone C."/>
            <person name="Strader C."/>
            <person name="Tesfaye S."/>
            <person name="Thomson T."/>
            <person name="Thoulutsang Y."/>
            <person name="Thoulutsang D."/>
            <person name="Topham K."/>
            <person name="Topping I."/>
            <person name="Tsamla T."/>
            <person name="Vassiliev H."/>
            <person name="Vo A."/>
            <person name="Wangchuk T."/>
            <person name="Wangdi T."/>
            <person name="Weiand M."/>
            <person name="Wilkinson J."/>
            <person name="Wilson A."/>
            <person name="Yadav S."/>
            <person name="Young G."/>
            <person name="Yu Q."/>
            <person name="Zembek L."/>
            <person name="Zhong D."/>
            <person name="Zimmer A."/>
            <person name="Zwirko Z."/>
            <person name="Jaffe D.B."/>
            <person name="Alvarez P."/>
            <person name="Brockman W."/>
            <person name="Butler J."/>
            <person name="Chin C."/>
            <person name="Gnerre S."/>
            <person name="Grabherr M."/>
            <person name="Kleber M."/>
            <person name="Mauceli E."/>
            <person name="MacCallum I."/>
        </authorList>
    </citation>
    <scope>NUCLEOTIDE SEQUENCE [LARGE SCALE GENOMIC DNA]</scope>
    <source>
        <strain evidence="3">TSC#14024-0371.13</strain>
        <strain evidence="5">Tucson 14024-0371.13</strain>
    </source>
</reference>
<accession>B3M2M9</accession>
<dbReference type="Proteomes" id="UP000007801">
    <property type="component" value="Unassembled WGS sequence"/>
</dbReference>
<keyword evidence="5" id="KW-1185">Reference proteome</keyword>
<dbReference type="EMBL" id="CH902617">
    <property type="protein sequence ID" value="KPU79678.1"/>
    <property type="molecule type" value="Genomic_DNA"/>
</dbReference>